<keyword evidence="6 9" id="KW-1133">Transmembrane helix</keyword>
<accession>A0A516H3W7</accession>
<evidence type="ECO:0000256" key="3">
    <source>
        <dbReference type="ARBA" id="ARBA00022475"/>
    </source>
</evidence>
<dbReference type="OrthoDB" id="5342349at2"/>
<proteinExistence type="inferred from homology"/>
<evidence type="ECO:0000256" key="7">
    <source>
        <dbReference type="ARBA" id="ARBA00023136"/>
    </source>
</evidence>
<evidence type="ECO:0000256" key="4">
    <source>
        <dbReference type="ARBA" id="ARBA00022519"/>
    </source>
</evidence>
<keyword evidence="11" id="KW-1185">Reference proteome</keyword>
<dbReference type="Proteomes" id="UP000317496">
    <property type="component" value="Chromosome"/>
</dbReference>
<keyword evidence="3" id="KW-1003">Cell membrane</keyword>
<keyword evidence="2" id="KW-0813">Transport</keyword>
<dbReference type="GO" id="GO:0005886">
    <property type="term" value="C:plasma membrane"/>
    <property type="evidence" value="ECO:0007669"/>
    <property type="project" value="UniProtKB-SubCell"/>
</dbReference>
<dbReference type="AlphaFoldDB" id="A0A516H3W7"/>
<feature type="transmembrane region" description="Helical" evidence="9">
    <location>
        <begin position="209"/>
        <end position="231"/>
    </location>
</feature>
<feature type="transmembrane region" description="Helical" evidence="9">
    <location>
        <begin position="237"/>
        <end position="256"/>
    </location>
</feature>
<dbReference type="KEGG" id="fer:FNB15_14765"/>
<name>A0A516H3W7_9PROT</name>
<evidence type="ECO:0000256" key="6">
    <source>
        <dbReference type="ARBA" id="ARBA00022989"/>
    </source>
</evidence>
<feature type="transmembrane region" description="Helical" evidence="9">
    <location>
        <begin position="301"/>
        <end position="320"/>
    </location>
</feature>
<evidence type="ECO:0000256" key="1">
    <source>
        <dbReference type="ARBA" id="ARBA00004429"/>
    </source>
</evidence>
<reference evidence="10 11" key="1">
    <citation type="submission" date="2019-07" db="EMBL/GenBank/DDBJ databases">
        <title>Genome sequencing for Ferrovibrio sp. K5.</title>
        <authorList>
            <person name="Park S.-J."/>
        </authorList>
    </citation>
    <scope>NUCLEOTIDE SEQUENCE [LARGE SCALE GENOMIC DNA]</scope>
    <source>
        <strain evidence="10 11">K5</strain>
    </source>
</reference>
<keyword evidence="7 9" id="KW-0472">Membrane</keyword>
<feature type="transmembrane region" description="Helical" evidence="9">
    <location>
        <begin position="78"/>
        <end position="101"/>
    </location>
</feature>
<feature type="transmembrane region" description="Helical" evidence="9">
    <location>
        <begin position="52"/>
        <end position="72"/>
    </location>
</feature>
<feature type="transmembrane region" description="Helical" evidence="9">
    <location>
        <begin position="327"/>
        <end position="349"/>
    </location>
</feature>
<comment type="subcellular location">
    <subcellularLocation>
        <location evidence="1">Cell inner membrane</location>
        <topology evidence="1">Multi-pass membrane protein</topology>
    </subcellularLocation>
</comment>
<evidence type="ECO:0000256" key="2">
    <source>
        <dbReference type="ARBA" id="ARBA00022448"/>
    </source>
</evidence>
<protein>
    <submittedName>
        <fullName evidence="10">YeeE/YedE family protein</fullName>
    </submittedName>
</protein>
<organism evidence="10 11">
    <name type="scientific">Ferrovibrio terrae</name>
    <dbReference type="NCBI Taxonomy" id="2594003"/>
    <lineage>
        <taxon>Bacteria</taxon>
        <taxon>Pseudomonadati</taxon>
        <taxon>Pseudomonadota</taxon>
        <taxon>Alphaproteobacteria</taxon>
        <taxon>Rhodospirillales</taxon>
        <taxon>Rhodospirillaceae</taxon>
        <taxon>Ferrovibrio</taxon>
    </lineage>
</organism>
<comment type="similarity">
    <text evidence="8">Belongs to the TsuA/YedE (TC 9.B.102) family.</text>
</comment>
<dbReference type="Pfam" id="PF04143">
    <property type="entry name" value="Sulf_transp"/>
    <property type="match status" value="1"/>
</dbReference>
<feature type="transmembrane region" description="Helical" evidence="9">
    <location>
        <begin position="179"/>
        <end position="197"/>
    </location>
</feature>
<evidence type="ECO:0000313" key="11">
    <source>
        <dbReference type="Proteomes" id="UP000317496"/>
    </source>
</evidence>
<evidence type="ECO:0000256" key="8">
    <source>
        <dbReference type="ARBA" id="ARBA00035655"/>
    </source>
</evidence>
<dbReference type="EMBL" id="CP041636">
    <property type="protein sequence ID" value="QDO98461.1"/>
    <property type="molecule type" value="Genomic_DNA"/>
</dbReference>
<sequence length="368" mass="37893">MSLLDTPAHLANLGGLLLGLVFGAVVQRSNFCTMGAISDMVLMGDKSRLRSWVLAIAVAMLGSQLLHLAGLIDLKASIYASASLNWLGAILGGLLFGFGMVQAGGCGNRTLVRFGAGNLKSLVVVLMIAIAGYATLRGLFGPARLWLETGTAIDLKAFGVASQALPDLLARASGIDATSLRWLLALALPALLLVWVFRDARFRSKPVLIVGGFVVGLIIAGGWVVTGILGADDFEPVPLASMTFVAPVGSTLQYLMTFTGARLDFGICTVFGVILGAFVMAKANGSFRIEGFTSAQDLLSHLLGGVLMGVGGVLALGCTVGQGLTGIATLALGSFVAVGGIVIGGILGVRYLEEGSLPDAIRALFARG</sequence>
<dbReference type="InterPro" id="IPR007272">
    <property type="entry name" value="Sulf_transp_TsuA/YedE"/>
</dbReference>
<keyword evidence="4" id="KW-0997">Cell inner membrane</keyword>
<dbReference type="RefSeq" id="WP_144069442.1">
    <property type="nucleotide sequence ID" value="NZ_CP041636.1"/>
</dbReference>
<feature type="transmembrane region" description="Helical" evidence="9">
    <location>
        <begin position="263"/>
        <end position="281"/>
    </location>
</feature>
<gene>
    <name evidence="10" type="ORF">FNB15_14765</name>
</gene>
<evidence type="ECO:0000313" key="10">
    <source>
        <dbReference type="EMBL" id="QDO98461.1"/>
    </source>
</evidence>
<keyword evidence="5 9" id="KW-0812">Transmembrane</keyword>
<dbReference type="PANTHER" id="PTHR30574">
    <property type="entry name" value="INNER MEMBRANE PROTEIN YEDE"/>
    <property type="match status" value="1"/>
</dbReference>
<evidence type="ECO:0000256" key="9">
    <source>
        <dbReference type="SAM" id="Phobius"/>
    </source>
</evidence>
<feature type="transmembrane region" description="Helical" evidence="9">
    <location>
        <begin position="122"/>
        <end position="140"/>
    </location>
</feature>
<dbReference type="PANTHER" id="PTHR30574:SF1">
    <property type="entry name" value="SULPHUR TRANSPORT DOMAIN-CONTAINING PROTEIN"/>
    <property type="match status" value="1"/>
</dbReference>
<feature type="transmembrane region" description="Helical" evidence="9">
    <location>
        <begin position="12"/>
        <end position="31"/>
    </location>
</feature>
<evidence type="ECO:0000256" key="5">
    <source>
        <dbReference type="ARBA" id="ARBA00022692"/>
    </source>
</evidence>